<dbReference type="Proteomes" id="UP000276542">
    <property type="component" value="Unassembled WGS sequence"/>
</dbReference>
<evidence type="ECO:0000313" key="3">
    <source>
        <dbReference type="Proteomes" id="UP000276542"/>
    </source>
</evidence>
<dbReference type="InterPro" id="IPR043005">
    <property type="entry name" value="MvaI_BcnI_rec"/>
</dbReference>
<dbReference type="Gene3D" id="3.40.210.20">
    <property type="entry name" value="MvaI/BcnI restriction endonuclease, catalytic domain"/>
    <property type="match status" value="1"/>
</dbReference>
<evidence type="ECO:0000313" key="2">
    <source>
        <dbReference type="EMBL" id="RJS45817.1"/>
    </source>
</evidence>
<dbReference type="InterPro" id="IPR029127">
    <property type="entry name" value="MvaI_BcnI"/>
</dbReference>
<dbReference type="InterPro" id="IPR043004">
    <property type="entry name" value="MvaI_BcnI_cat"/>
</dbReference>
<protein>
    <recommendedName>
        <fullName evidence="1">MvaI/BcnI restriction endonuclease domain-containing protein</fullName>
    </recommendedName>
</protein>
<dbReference type="AlphaFoldDB" id="A0A3A5HCW5"/>
<organism evidence="2 3">
    <name type="scientific">Nocardioides cavernaquae</name>
    <dbReference type="NCBI Taxonomy" id="2321396"/>
    <lineage>
        <taxon>Bacteria</taxon>
        <taxon>Bacillati</taxon>
        <taxon>Actinomycetota</taxon>
        <taxon>Actinomycetes</taxon>
        <taxon>Propionibacteriales</taxon>
        <taxon>Nocardioidaceae</taxon>
        <taxon>Nocardioides</taxon>
    </lineage>
</organism>
<feature type="domain" description="MvaI/BcnI restriction endonuclease" evidence="1">
    <location>
        <begin position="173"/>
        <end position="394"/>
    </location>
</feature>
<gene>
    <name evidence="2" type="ORF">D4739_05975</name>
</gene>
<evidence type="ECO:0000259" key="1">
    <source>
        <dbReference type="Pfam" id="PF15515"/>
    </source>
</evidence>
<dbReference type="CDD" id="cd22347">
    <property type="entry name" value="PDDEXK_nuclease"/>
    <property type="match status" value="1"/>
</dbReference>
<proteinExistence type="predicted"/>
<name>A0A3A5HCW5_9ACTN</name>
<sequence>MNLGDYAGRLAGGHPVRSGEIFAKVLVPNDDSGKHGVVIPTSVYPFFPEIDIPDPRQNETVFFEVYDVRHNRLHRLAWKYYERYPERRITRLPVVLNNRSAGRRLVVFARMQLADGTHLFSVDTLVEGIDEGFHDVLSLLFPSPAANDEGAYVVLPLDAPPFTIDADLGAFLDEFDRVEAMGFIRSLRVGTTGVGYTFETLLGIEENNDQTADFRGIEIKTKMVRESGSSSSPTNLFQLGPDWRIPGPMLNRLEVIGQPDDQGRLACYSRVTTTPNNKRLWLDPGVGPYRDVALLLEEAIIGGWSSDRLAERLAEKHSRAVFVKAAGRRQAGEDLFHYQQVVYCERPDIGRFLDLVEARRIVFEFAMRENGRGGVRNHGYPWRLIDQRELDQLFALQMQLR</sequence>
<reference evidence="3" key="1">
    <citation type="submission" date="2018-09" db="EMBL/GenBank/DDBJ databases">
        <authorList>
            <person name="Zhu H."/>
        </authorList>
    </citation>
    <scope>NUCLEOTIDE SEQUENCE [LARGE SCALE GENOMIC DNA]</scope>
    <source>
        <strain evidence="3">K1W22B-1</strain>
    </source>
</reference>
<dbReference type="Pfam" id="PF15515">
    <property type="entry name" value="MvaI_BcnI"/>
    <property type="match status" value="1"/>
</dbReference>
<keyword evidence="3" id="KW-1185">Reference proteome</keyword>
<accession>A0A3A5HCW5</accession>
<comment type="caution">
    <text evidence="2">The sequence shown here is derived from an EMBL/GenBank/DDBJ whole genome shotgun (WGS) entry which is preliminary data.</text>
</comment>
<dbReference type="EMBL" id="QYRP01000002">
    <property type="protein sequence ID" value="RJS45817.1"/>
    <property type="molecule type" value="Genomic_DNA"/>
</dbReference>
<dbReference type="Gene3D" id="3.30.70.3570">
    <property type="entry name" value="MvaI/BcnI restriction endonuclease, recognition domain"/>
    <property type="match status" value="1"/>
</dbReference>